<dbReference type="GO" id="GO:0005930">
    <property type="term" value="C:axoneme"/>
    <property type="evidence" value="ECO:0007669"/>
    <property type="project" value="UniProtKB-SubCell"/>
</dbReference>
<dbReference type="Pfam" id="PF03148">
    <property type="entry name" value="Tektin"/>
    <property type="match status" value="1"/>
</dbReference>
<keyword evidence="3" id="KW-0966">Cell projection</keyword>
<dbReference type="VEuPathDB" id="VectorBase:AMIN005534"/>
<organism evidence="6 7">
    <name type="scientific">Anopheles minimus</name>
    <dbReference type="NCBI Taxonomy" id="112268"/>
    <lineage>
        <taxon>Eukaryota</taxon>
        <taxon>Metazoa</taxon>
        <taxon>Ecdysozoa</taxon>
        <taxon>Arthropoda</taxon>
        <taxon>Hexapoda</taxon>
        <taxon>Insecta</taxon>
        <taxon>Pterygota</taxon>
        <taxon>Neoptera</taxon>
        <taxon>Endopterygota</taxon>
        <taxon>Diptera</taxon>
        <taxon>Nematocera</taxon>
        <taxon>Culicoidea</taxon>
        <taxon>Culicidae</taxon>
        <taxon>Anophelinae</taxon>
        <taxon>Anopheles</taxon>
    </lineage>
</organism>
<evidence type="ECO:0000313" key="7">
    <source>
        <dbReference type="Proteomes" id="UP000075920"/>
    </source>
</evidence>
<reference evidence="6" key="2">
    <citation type="submission" date="2020-05" db="UniProtKB">
        <authorList>
            <consortium name="EnsemblMetazoa"/>
        </authorList>
    </citation>
    <scope>IDENTIFICATION</scope>
    <source>
        <strain evidence="6">MINIMUS1</strain>
    </source>
</reference>
<dbReference type="AlphaFoldDB" id="A0A182W5B8"/>
<keyword evidence="4" id="KW-0175">Coiled coil</keyword>
<dbReference type="STRING" id="112268.A0A182W5B8"/>
<evidence type="ECO:0000313" key="6">
    <source>
        <dbReference type="EnsemblMetazoa" id="AMIN005534-PA"/>
    </source>
</evidence>
<dbReference type="PRINTS" id="PR00511">
    <property type="entry name" value="TEKTIN"/>
</dbReference>
<comment type="similarity">
    <text evidence="1 3">Belongs to the tektin family.</text>
</comment>
<accession>A0A182W5B8</accession>
<evidence type="ECO:0000256" key="5">
    <source>
        <dbReference type="SAM" id="MobiDB-lite"/>
    </source>
</evidence>
<sequence>MAAKATATAVAAAAAAAIVRRYARTIVPGRMLCWEGASDYDATTVGSHLSSQALHANTFMHSSRKSSVPLPWSSTTHATHNMEQISGPPAKTGTFYQTPRSHPWRPTMGYEAVEVTPLHEQPITNQLVASSYSPSAMCSDPVTFPNLVTGFERNPQHAARAALYTRYTPNEWTTSNVCTYADADKNRNYSEKVRSEAVRLMRETDEKTSQGQRDAARRLGERITDITFWRNELTTELEKLIAESAQLTDTKRNVQKALQDLEPPLHIAQECLYHRESRKGIELVHDHVEKSLLVEVDNLRASQEKLSQLLAKITKQLADCRAAQHSLEDDISHKESALGIDSICHQLNNYSRGINYYGGIEKYDPTVSTPGTWSGSSSTRINNSHSERSKSCQLRSDAESLINAVATSVWDCWSNTNNAFNNRASEMLEAKSKMQLHLHKTQQEIFDVEKHIELLRKAINDKSNPMKVAQTRLEARAHRPGIEMCRDNAHLRLVEEVCTIQDSVATLHRKLQEAEAQHQQLLRTKSQLESNLKQKVDALFIDREKCMGLRRSFPVNNTIKY</sequence>
<dbReference type="Proteomes" id="UP000075920">
    <property type="component" value="Unassembled WGS sequence"/>
</dbReference>
<feature type="compositionally biased region" description="Low complexity" evidence="5">
    <location>
        <begin position="369"/>
        <end position="379"/>
    </location>
</feature>
<dbReference type="InterPro" id="IPR000435">
    <property type="entry name" value="Tektins"/>
</dbReference>
<keyword evidence="3" id="KW-0282">Flagellum</keyword>
<dbReference type="PANTHER" id="PTHR19960:SF11">
    <property type="entry name" value="TEKTIN"/>
    <property type="match status" value="1"/>
</dbReference>
<dbReference type="InterPro" id="IPR048256">
    <property type="entry name" value="Tektin-like"/>
</dbReference>
<feature type="coiled-coil region" evidence="4">
    <location>
        <begin position="504"/>
        <end position="531"/>
    </location>
</feature>
<evidence type="ECO:0000256" key="2">
    <source>
        <dbReference type="ARBA" id="ARBA00022490"/>
    </source>
</evidence>
<keyword evidence="3" id="KW-0969">Cilium</keyword>
<dbReference type="GO" id="GO:0015630">
    <property type="term" value="C:microtubule cytoskeleton"/>
    <property type="evidence" value="ECO:0007669"/>
    <property type="project" value="UniProtKB-UniRule"/>
</dbReference>
<dbReference type="PANTHER" id="PTHR19960">
    <property type="entry name" value="TEKTIN"/>
    <property type="match status" value="1"/>
</dbReference>
<reference evidence="7" key="1">
    <citation type="submission" date="2013-03" db="EMBL/GenBank/DDBJ databases">
        <title>The Genome Sequence of Anopheles minimus MINIMUS1.</title>
        <authorList>
            <consortium name="The Broad Institute Genomics Platform"/>
            <person name="Neafsey D.E."/>
            <person name="Walton C."/>
            <person name="Walker B."/>
            <person name="Young S.K."/>
            <person name="Zeng Q."/>
            <person name="Gargeya S."/>
            <person name="Fitzgerald M."/>
            <person name="Haas B."/>
            <person name="Abouelleil A."/>
            <person name="Allen A.W."/>
            <person name="Alvarado L."/>
            <person name="Arachchi H.M."/>
            <person name="Berlin A.M."/>
            <person name="Chapman S.B."/>
            <person name="Gainer-Dewar J."/>
            <person name="Goldberg J."/>
            <person name="Griggs A."/>
            <person name="Gujja S."/>
            <person name="Hansen M."/>
            <person name="Howarth C."/>
            <person name="Imamovic A."/>
            <person name="Ireland A."/>
            <person name="Larimer J."/>
            <person name="McCowan C."/>
            <person name="Murphy C."/>
            <person name="Pearson M."/>
            <person name="Poon T.W."/>
            <person name="Priest M."/>
            <person name="Roberts A."/>
            <person name="Saif S."/>
            <person name="Shea T."/>
            <person name="Sisk P."/>
            <person name="Sykes S."/>
            <person name="Wortman J."/>
            <person name="Nusbaum C."/>
            <person name="Birren B."/>
        </authorList>
    </citation>
    <scope>NUCLEOTIDE SEQUENCE [LARGE SCALE GENOMIC DNA]</scope>
    <source>
        <strain evidence="7">MINIMUS1</strain>
    </source>
</reference>
<keyword evidence="7" id="KW-1185">Reference proteome</keyword>
<feature type="coiled-coil region" evidence="4">
    <location>
        <begin position="230"/>
        <end position="257"/>
    </location>
</feature>
<dbReference type="GO" id="GO:0060271">
    <property type="term" value="P:cilium assembly"/>
    <property type="evidence" value="ECO:0007669"/>
    <property type="project" value="UniProtKB-UniRule"/>
</dbReference>
<protein>
    <recommendedName>
        <fullName evidence="3">Tektin</fullName>
    </recommendedName>
</protein>
<proteinExistence type="inferred from homology"/>
<evidence type="ECO:0000256" key="1">
    <source>
        <dbReference type="ARBA" id="ARBA00007209"/>
    </source>
</evidence>
<dbReference type="EnsemblMetazoa" id="AMIN005534-RA">
    <property type="protein sequence ID" value="AMIN005534-PA"/>
    <property type="gene ID" value="AMIN005534"/>
</dbReference>
<evidence type="ECO:0000256" key="3">
    <source>
        <dbReference type="RuleBase" id="RU367040"/>
    </source>
</evidence>
<feature type="region of interest" description="Disordered" evidence="5">
    <location>
        <begin position="369"/>
        <end position="388"/>
    </location>
</feature>
<keyword evidence="2" id="KW-0963">Cytoplasm</keyword>
<name>A0A182W5B8_9DIPT</name>
<comment type="subcellular location">
    <subcellularLocation>
        <location evidence="3">Cytoplasm</location>
        <location evidence="3">Cytoskeleton</location>
        <location evidence="3">Cilium axoneme</location>
    </subcellularLocation>
</comment>
<dbReference type="GO" id="GO:0005634">
    <property type="term" value="C:nucleus"/>
    <property type="evidence" value="ECO:0007669"/>
    <property type="project" value="TreeGrafter"/>
</dbReference>
<dbReference type="GO" id="GO:0060294">
    <property type="term" value="P:cilium movement involved in cell motility"/>
    <property type="evidence" value="ECO:0007669"/>
    <property type="project" value="UniProtKB-UniRule"/>
</dbReference>
<evidence type="ECO:0000256" key="4">
    <source>
        <dbReference type="SAM" id="Coils"/>
    </source>
</evidence>